<proteinExistence type="predicted"/>
<gene>
    <name evidence="2" type="primary">SSCI17250.1</name>
</gene>
<dbReference type="Proteomes" id="UP000242770">
    <property type="component" value="Unassembled WGS sequence"/>
</dbReference>
<evidence type="ECO:0000313" key="3">
    <source>
        <dbReference type="Proteomes" id="UP000242770"/>
    </source>
</evidence>
<feature type="compositionally biased region" description="Polar residues" evidence="1">
    <location>
        <begin position="116"/>
        <end position="138"/>
    </location>
</feature>
<evidence type="ECO:0000256" key="1">
    <source>
        <dbReference type="SAM" id="MobiDB-lite"/>
    </source>
</evidence>
<reference evidence="3" key="1">
    <citation type="submission" date="2014-06" db="EMBL/GenBank/DDBJ databases">
        <authorList>
            <person name="Berkman P.J."/>
        </authorList>
    </citation>
    <scope>NUCLEOTIDE SEQUENCE [LARGE SCALE GENOMIC DNA]</scope>
</reference>
<sequence>MLALAADGFEGASMDADGGGFNPAVPRIMPGEGMDGSAQQGAGDVGSLDTPQGRSQGPTGMVQPGSQLEEEDLLIHASTYKRDHANPIPGKKQEPRRKQSWAKDQAAMPGKYSDRTFGQKNQSGHASCRTSTGASKRL</sequence>
<feature type="compositionally biased region" description="Basic and acidic residues" evidence="1">
    <location>
        <begin position="80"/>
        <end position="97"/>
    </location>
</feature>
<protein>
    <submittedName>
        <fullName evidence="2">Uncharacterized protein</fullName>
    </submittedName>
</protein>
<accession>A0A0F7RSS3</accession>
<evidence type="ECO:0000313" key="2">
    <source>
        <dbReference type="EMBL" id="CDR99270.1"/>
    </source>
</evidence>
<organism evidence="2 3">
    <name type="scientific">Sporisorium scitamineum</name>
    <dbReference type="NCBI Taxonomy" id="49012"/>
    <lineage>
        <taxon>Eukaryota</taxon>
        <taxon>Fungi</taxon>
        <taxon>Dikarya</taxon>
        <taxon>Basidiomycota</taxon>
        <taxon>Ustilaginomycotina</taxon>
        <taxon>Ustilaginomycetes</taxon>
        <taxon>Ustilaginales</taxon>
        <taxon>Ustilaginaceae</taxon>
        <taxon>Sporisorium</taxon>
    </lineage>
</organism>
<dbReference type="AlphaFoldDB" id="A0A0F7RSS3"/>
<dbReference type="EMBL" id="CCFA01000885">
    <property type="protein sequence ID" value="CDR99270.1"/>
    <property type="molecule type" value="Genomic_DNA"/>
</dbReference>
<feature type="region of interest" description="Disordered" evidence="1">
    <location>
        <begin position="1"/>
        <end position="138"/>
    </location>
</feature>
<keyword evidence="3" id="KW-1185">Reference proteome</keyword>
<feature type="compositionally biased region" description="Polar residues" evidence="1">
    <location>
        <begin position="49"/>
        <end position="58"/>
    </location>
</feature>
<name>A0A0F7RSS3_9BASI</name>